<dbReference type="OrthoDB" id="9931336at2"/>
<evidence type="ECO:0000313" key="1">
    <source>
        <dbReference type="EMBL" id="MTH80200.1"/>
    </source>
</evidence>
<dbReference type="RefSeq" id="WP_155097551.1">
    <property type="nucleotide sequence ID" value="NZ_WMIE01000032.1"/>
</dbReference>
<keyword evidence="2" id="KW-1185">Reference proteome</keyword>
<sequence length="73" mass="8018">MIEARPLKRWELAWELSQSGLSTAEIGERLGISQGHAAVLIVRGAERLRLPSDWLSPLPPLGESAANAFLQQQ</sequence>
<comment type="caution">
    <text evidence="1">The sequence shown here is derived from an EMBL/GenBank/DDBJ whole genome shotgun (WGS) entry which is preliminary data.</text>
</comment>
<dbReference type="Proteomes" id="UP000478183">
    <property type="component" value="Unassembled WGS sequence"/>
</dbReference>
<dbReference type="InterPro" id="IPR013324">
    <property type="entry name" value="RNA_pol_sigma_r3/r4-like"/>
</dbReference>
<protein>
    <submittedName>
        <fullName evidence="1">Uncharacterized protein</fullName>
    </submittedName>
</protein>
<dbReference type="InterPro" id="IPR036388">
    <property type="entry name" value="WH-like_DNA-bd_sf"/>
</dbReference>
<name>A0A6L6JDY2_9RHOB</name>
<evidence type="ECO:0000313" key="2">
    <source>
        <dbReference type="Proteomes" id="UP000478183"/>
    </source>
</evidence>
<proteinExistence type="predicted"/>
<dbReference type="Gene3D" id="1.10.10.10">
    <property type="entry name" value="Winged helix-like DNA-binding domain superfamily/Winged helix DNA-binding domain"/>
    <property type="match status" value="1"/>
</dbReference>
<accession>A0A6L6JDY2</accession>
<dbReference type="SUPFAM" id="SSF88659">
    <property type="entry name" value="Sigma3 and sigma4 domains of RNA polymerase sigma factors"/>
    <property type="match status" value="1"/>
</dbReference>
<organism evidence="1 2">
    <name type="scientific">Paracoccus aestuariivivens</name>
    <dbReference type="NCBI Taxonomy" id="1820333"/>
    <lineage>
        <taxon>Bacteria</taxon>
        <taxon>Pseudomonadati</taxon>
        <taxon>Pseudomonadota</taxon>
        <taxon>Alphaproteobacteria</taxon>
        <taxon>Rhodobacterales</taxon>
        <taxon>Paracoccaceae</taxon>
        <taxon>Paracoccus</taxon>
    </lineage>
</organism>
<dbReference type="EMBL" id="WMIE01000032">
    <property type="protein sequence ID" value="MTH80200.1"/>
    <property type="molecule type" value="Genomic_DNA"/>
</dbReference>
<dbReference type="AlphaFoldDB" id="A0A6L6JDY2"/>
<gene>
    <name evidence="1" type="ORF">GL286_21115</name>
</gene>
<reference evidence="1 2" key="1">
    <citation type="submission" date="2019-11" db="EMBL/GenBank/DDBJ databases">
        <authorList>
            <person name="Dong K."/>
        </authorList>
    </citation>
    <scope>NUCLEOTIDE SEQUENCE [LARGE SCALE GENOMIC DNA]</scope>
    <source>
        <strain evidence="1 2">NBRC 111993</strain>
    </source>
</reference>